<feature type="compositionally biased region" description="Polar residues" evidence="1">
    <location>
        <begin position="54"/>
        <end position="65"/>
    </location>
</feature>
<feature type="compositionally biased region" description="Low complexity" evidence="1">
    <location>
        <begin position="301"/>
        <end position="314"/>
    </location>
</feature>
<dbReference type="PATRIC" id="fig|933944.6.peg.4312"/>
<proteinExistence type="predicted"/>
<dbReference type="RefSeq" id="WP_070031135.1">
    <property type="nucleotide sequence ID" value="NZ_LJGT01000038.1"/>
</dbReference>
<evidence type="ECO:0000313" key="3">
    <source>
        <dbReference type="EMBL" id="OEU89815.1"/>
    </source>
</evidence>
<comment type="caution">
    <text evidence="3">The sequence shown here is derived from an EMBL/GenBank/DDBJ whole genome shotgun (WGS) entry which is preliminary data.</text>
</comment>
<feature type="compositionally biased region" description="Low complexity" evidence="1">
    <location>
        <begin position="123"/>
        <end position="170"/>
    </location>
</feature>
<keyword evidence="2" id="KW-0812">Transmembrane</keyword>
<feature type="region of interest" description="Disordered" evidence="1">
    <location>
        <begin position="418"/>
        <end position="467"/>
    </location>
</feature>
<evidence type="ECO:0000256" key="2">
    <source>
        <dbReference type="SAM" id="Phobius"/>
    </source>
</evidence>
<feature type="region of interest" description="Disordered" evidence="1">
    <location>
        <begin position="1"/>
        <end position="395"/>
    </location>
</feature>
<keyword evidence="2" id="KW-1133">Transmembrane helix</keyword>
<dbReference type="STRING" id="933944.AN215_09010"/>
<dbReference type="Proteomes" id="UP000176087">
    <property type="component" value="Unassembled WGS sequence"/>
</dbReference>
<name>A0A1E7JNJ3_9ACTN</name>
<dbReference type="EMBL" id="LJGT01000038">
    <property type="protein sequence ID" value="OEU89815.1"/>
    <property type="molecule type" value="Genomic_DNA"/>
</dbReference>
<feature type="region of interest" description="Disordered" evidence="1">
    <location>
        <begin position="531"/>
        <end position="577"/>
    </location>
</feature>
<protein>
    <submittedName>
        <fullName evidence="3">Uncharacterized protein</fullName>
    </submittedName>
</protein>
<dbReference type="AlphaFoldDB" id="A0A1E7JNJ3"/>
<sequence length="598" mass="60389">MTAHSGRGQGDQPLYEGVVLPANGDPWTPEQQRQVDEAQRQPTAGQPWGEPWGPQSQAAVTSGEHSGSPLPPPPQTPPAMPGQQPPAAMPPQQHSLPGTTEEAGADRGGRLGGGDSTPPPAPHSQGQPPASVQPETAAGAPLPAAQPGEGPYAPYAPHAPQTPQPQAGQAWYGNGQLPPQSPQPAQQPPAAQQFASAAPAADASADATQYIPPVTGGAPLPGEYQHGQYQPGQAPPVADAEATQMLPPQTGGPPAADPESTAQLRSPLPPEAPAGGQGGHGGPAQQPQPQPPAGFESLFRSEPGAAPGSGEPGATQSLPLFDGAVARQRRGGGVGGLGKSGGQPGPAGPSGPYGQGPGYGQAHGQVPGQGAQNGQWEPPQGRAARRNAERSAISRMSPGILIGVGVAVVAGVGMVAGAALSGGDKDDRKSGSKSSAAPASEKSEGPDPAEAQAKELDKLLADSNNSRATVIRSVENIKSCKKLKQAASDLRAAAGQRNSLVTRLGKVETGDIPANAQLKSSLTRAWKSSASADSHYATWADQTAGKKGCRKGKARTTTHTGLGARSSGEATAAKKQAAKLWNPTAKKYGLQQRQVGEL</sequence>
<feature type="compositionally biased region" description="Gly residues" evidence="1">
    <location>
        <begin position="351"/>
        <end position="361"/>
    </location>
</feature>
<keyword evidence="4" id="KW-1185">Reference proteome</keyword>
<feature type="compositionally biased region" description="Low complexity" evidence="1">
    <location>
        <begin position="188"/>
        <end position="207"/>
    </location>
</feature>
<reference evidence="3 4" key="1">
    <citation type="journal article" date="2016" name="Front. Microbiol.">
        <title>Comparative Genomics Analysis of Streptomyces Species Reveals Their Adaptation to the Marine Environment and Their Diversity at the Genomic Level.</title>
        <authorList>
            <person name="Tian X."/>
            <person name="Zhang Z."/>
            <person name="Yang T."/>
            <person name="Chen M."/>
            <person name="Li J."/>
            <person name="Chen F."/>
            <person name="Yang J."/>
            <person name="Li W."/>
            <person name="Zhang B."/>
            <person name="Zhang Z."/>
            <person name="Wu J."/>
            <person name="Zhang C."/>
            <person name="Long L."/>
            <person name="Xiao J."/>
        </authorList>
    </citation>
    <scope>NUCLEOTIDE SEQUENCE [LARGE SCALE GENOMIC DNA]</scope>
    <source>
        <strain evidence="3 4">SCSIO 10390</strain>
    </source>
</reference>
<feature type="compositionally biased region" description="Gly residues" evidence="1">
    <location>
        <begin position="331"/>
        <end position="345"/>
    </location>
</feature>
<gene>
    <name evidence="3" type="ORF">AN215_09010</name>
</gene>
<organism evidence="3 4">
    <name type="scientific">Streptomyces abyssalis</name>
    <dbReference type="NCBI Taxonomy" id="933944"/>
    <lineage>
        <taxon>Bacteria</taxon>
        <taxon>Bacillati</taxon>
        <taxon>Actinomycetota</taxon>
        <taxon>Actinomycetes</taxon>
        <taxon>Kitasatosporales</taxon>
        <taxon>Streptomycetaceae</taxon>
        <taxon>Streptomyces</taxon>
    </lineage>
</organism>
<evidence type="ECO:0000256" key="1">
    <source>
        <dbReference type="SAM" id="MobiDB-lite"/>
    </source>
</evidence>
<evidence type="ECO:0000313" key="4">
    <source>
        <dbReference type="Proteomes" id="UP000176087"/>
    </source>
</evidence>
<keyword evidence="2" id="KW-0472">Membrane</keyword>
<feature type="compositionally biased region" description="Pro residues" evidence="1">
    <location>
        <begin position="69"/>
        <end position="89"/>
    </location>
</feature>
<accession>A0A1E7JNJ3</accession>
<feature type="transmembrane region" description="Helical" evidence="2">
    <location>
        <begin position="400"/>
        <end position="420"/>
    </location>
</feature>
<feature type="compositionally biased region" description="Basic residues" evidence="1">
    <location>
        <begin position="547"/>
        <end position="556"/>
    </location>
</feature>